<name>A0ACC3AKN9_9EURO</name>
<dbReference type="Proteomes" id="UP001172386">
    <property type="component" value="Unassembled WGS sequence"/>
</dbReference>
<organism evidence="1 2">
    <name type="scientific">Neophaeococcomyces mojaviensis</name>
    <dbReference type="NCBI Taxonomy" id="3383035"/>
    <lineage>
        <taxon>Eukaryota</taxon>
        <taxon>Fungi</taxon>
        <taxon>Dikarya</taxon>
        <taxon>Ascomycota</taxon>
        <taxon>Pezizomycotina</taxon>
        <taxon>Eurotiomycetes</taxon>
        <taxon>Chaetothyriomycetidae</taxon>
        <taxon>Chaetothyriales</taxon>
        <taxon>Chaetothyriales incertae sedis</taxon>
        <taxon>Neophaeococcomyces</taxon>
    </lineage>
</organism>
<accession>A0ACC3AKN9</accession>
<comment type="caution">
    <text evidence="1">The sequence shown here is derived from an EMBL/GenBank/DDBJ whole genome shotgun (WGS) entry which is preliminary data.</text>
</comment>
<reference evidence="1" key="1">
    <citation type="submission" date="2022-10" db="EMBL/GenBank/DDBJ databases">
        <title>Culturing micro-colonial fungi from biological soil crusts in the Mojave desert and describing Neophaeococcomyces mojavensis, and introducing the new genera and species Taxawa tesnikishii.</title>
        <authorList>
            <person name="Kurbessoian T."/>
            <person name="Stajich J.E."/>
        </authorList>
    </citation>
    <scope>NUCLEOTIDE SEQUENCE</scope>
    <source>
        <strain evidence="1">JES_112</strain>
    </source>
</reference>
<keyword evidence="2" id="KW-1185">Reference proteome</keyword>
<proteinExistence type="predicted"/>
<sequence>MVYLNCTIFREVSGHGDMEMKVKLSKRMDMEMEGETSVKCYASNPPYQQSLAYCIKSYCDTESVPYEKQNDCFQNLNSAGSTGPSLEQSLPVTAPTKELAMDAEWLNTTMLVNANYWRSDRGTIDVFAEVEKDHVSWSIAIFVVSIAIPMLTGAYMFITSQLPLSRRHNGSVTSAFHSYLALPALKSKRHSEPLAWKIGYLPSRAMTLWIILYLIVNILASSVGFRSVQPNTWYATRNPEIAAYVGNRAGVLSFANMALATLFAARNNPLLYLSGWDQTTQLTFHRWAARVAILQAIIHSVVYTADYVAYKGENTFSTEAAKPYFWWGIIATTAMGLMIGFSALPLRAYAYEFFLISHIILVIITLLGCWYHIAEEFSKKWGYEVWLYIAFAFWSYDRLVRIIKTVYYSLSKRPVARLEAVVGTNAVMMTILLRKPLRAGPGKHTYVHFPSSAKFWESHPFTICDWDEKALENTAKVAEAPHPDLERSDFKSSSNSHDIVGGKDDTGVAGKGFQARPPESSDVHYVRCLFRAHKGMTSLIQAKLLPDQALTLPIAIEGTYGGHHSSHFALHMADTVLCIAGGVGITFVSGFARQFARDSLNGKTHKKLMPRCNKFVLAWSVREENLLTHCKRYLLPHLQDIDDSSMQYLFWLTGNSEAMEKIKEKEPIVSKDDEKLVQQFHGRMDVNEVVGGIMETQKRLVVLVCGPGSLSDDVRAAVTRYSRNGFVVDFIEENFSW</sequence>
<dbReference type="EMBL" id="JAPDRQ010000002">
    <property type="protein sequence ID" value="KAJ9664576.1"/>
    <property type="molecule type" value="Genomic_DNA"/>
</dbReference>
<evidence type="ECO:0000313" key="2">
    <source>
        <dbReference type="Proteomes" id="UP001172386"/>
    </source>
</evidence>
<protein>
    <submittedName>
        <fullName evidence="1">Uncharacterized protein</fullName>
    </submittedName>
</protein>
<evidence type="ECO:0000313" key="1">
    <source>
        <dbReference type="EMBL" id="KAJ9664576.1"/>
    </source>
</evidence>
<gene>
    <name evidence="1" type="ORF">H2198_000227</name>
</gene>